<feature type="non-terminal residue" evidence="1">
    <location>
        <position position="1"/>
    </location>
</feature>
<accession>A0ACD0NMN5</accession>
<protein>
    <submittedName>
        <fullName evidence="1">Uncharacterized protein</fullName>
    </submittedName>
</protein>
<evidence type="ECO:0000313" key="2">
    <source>
        <dbReference type="Proteomes" id="UP000245626"/>
    </source>
</evidence>
<organism evidence="1 2">
    <name type="scientific">Violaceomyces palustris</name>
    <dbReference type="NCBI Taxonomy" id="1673888"/>
    <lineage>
        <taxon>Eukaryota</taxon>
        <taxon>Fungi</taxon>
        <taxon>Dikarya</taxon>
        <taxon>Basidiomycota</taxon>
        <taxon>Ustilaginomycotina</taxon>
        <taxon>Ustilaginomycetes</taxon>
        <taxon>Violaceomycetales</taxon>
        <taxon>Violaceomycetaceae</taxon>
        <taxon>Violaceomyces</taxon>
    </lineage>
</organism>
<reference evidence="1 2" key="1">
    <citation type="journal article" date="2018" name="Mol. Biol. Evol.">
        <title>Broad Genomic Sampling Reveals a Smut Pathogenic Ancestry of the Fungal Clade Ustilaginomycotina.</title>
        <authorList>
            <person name="Kijpornyongpan T."/>
            <person name="Mondo S.J."/>
            <person name="Barry K."/>
            <person name="Sandor L."/>
            <person name="Lee J."/>
            <person name="Lipzen A."/>
            <person name="Pangilinan J."/>
            <person name="LaButti K."/>
            <person name="Hainaut M."/>
            <person name="Henrissat B."/>
            <person name="Grigoriev I.V."/>
            <person name="Spatafora J.W."/>
            <person name="Aime M.C."/>
        </authorList>
    </citation>
    <scope>NUCLEOTIDE SEQUENCE [LARGE SCALE GENOMIC DNA]</scope>
    <source>
        <strain evidence="1 2">SA 807</strain>
    </source>
</reference>
<sequence length="219" mass="24129">LLEAGILFHSIFIGEPERPFLFLQCARLWGRDLGRMSLSVTKSAEFVPYFIAIIFHQALEGLSLGSRISLLKFESEKYPGSPRWTSTRLWRESKPYLMSMAYGLTLPLGQVIGLVLIYSSSSAKQGKAIDEDDGGGGGRGSPGYDPESPSNLILIGSMNAFSAGLLIWSALVQLISADFLGPGREKGLMRRGWRWRWSAWSCLLLGSACMTFVAKWAVS</sequence>
<dbReference type="EMBL" id="KZ820573">
    <property type="protein sequence ID" value="PWN47047.1"/>
    <property type="molecule type" value="Genomic_DNA"/>
</dbReference>
<gene>
    <name evidence="1" type="ORF">IE53DRAFT_321921</name>
</gene>
<keyword evidence="2" id="KW-1185">Reference proteome</keyword>
<name>A0ACD0NMN5_9BASI</name>
<dbReference type="Proteomes" id="UP000245626">
    <property type="component" value="Unassembled WGS sequence"/>
</dbReference>
<evidence type="ECO:0000313" key="1">
    <source>
        <dbReference type="EMBL" id="PWN47047.1"/>
    </source>
</evidence>
<proteinExistence type="predicted"/>